<dbReference type="PANTHER" id="PTHR43570:SF20">
    <property type="entry name" value="ALDEHYDE DEHYDROGENASE ALDX-RELATED"/>
    <property type="match status" value="1"/>
</dbReference>
<dbReference type="Pfam" id="PF00171">
    <property type="entry name" value="Aldedh"/>
    <property type="match status" value="1"/>
</dbReference>
<evidence type="ECO:0000259" key="8">
    <source>
        <dbReference type="Pfam" id="PF00171"/>
    </source>
</evidence>
<dbReference type="InterPro" id="IPR015590">
    <property type="entry name" value="Aldehyde_DH_dom"/>
</dbReference>
<dbReference type="GO" id="GO:0006081">
    <property type="term" value="P:aldehyde metabolic process"/>
    <property type="evidence" value="ECO:0007669"/>
    <property type="project" value="InterPro"/>
</dbReference>
<dbReference type="Gene3D" id="3.40.309.10">
    <property type="entry name" value="Aldehyde Dehydrogenase, Chain A, domain 2"/>
    <property type="match status" value="1"/>
</dbReference>
<dbReference type="PROSITE" id="PS00070">
    <property type="entry name" value="ALDEHYDE_DEHYDR_CYS"/>
    <property type="match status" value="1"/>
</dbReference>
<keyword evidence="10" id="KW-1185">Reference proteome</keyword>
<dbReference type="AlphaFoldDB" id="A0A2S5TAY1"/>
<dbReference type="OrthoDB" id="9812625at2"/>
<name>A0A2S5TAY1_9GAMM</name>
<evidence type="ECO:0000313" key="10">
    <source>
        <dbReference type="Proteomes" id="UP000238220"/>
    </source>
</evidence>
<dbReference type="CDD" id="cd07133">
    <property type="entry name" value="ALDH_CALDH_CalB"/>
    <property type="match status" value="1"/>
</dbReference>
<sequence>MHGDNGTKGVGTGLSGLLQAQQAAYAAEPYPSAEQRIDRLRRLLAVLESHESRIVEALSADFGYRSPHQTWFAEVVTTAKPLRLAISRLRHWMRPERRSPGLPFKLLGARAEVHYQPLGVVGVISPWNVPVNLAIAPLAGILAAGNRVMMKPSEATPATAALLQEMIASAFGPAELAVVTGGVEVGREFSALPFDHLLYTGGEVVAKHIMRAASEHLTPLTLELGGKSPTLIGEGADLALAARRIAFGKVFNAGQVCLAPDYVLVPNARKRELVDALIEAFKGMLPESSGSRDFVAAINERHAGRLRGYVQEARASGAEVIELEWTGRSELPGASMVPLTMVVEPAPSLALMREEIFGPLLPIVGYDCFEDALASINARPRPLALYYFGDDRRQVRELLTRTVSGGVTLNDVIMHYTMDDLPFGGVGASGMGAYHGRDGFRRFSHARAVYRQSRFDVGAMLRPPYGPRFERIARVLQKHG</sequence>
<dbReference type="InterPro" id="IPR016160">
    <property type="entry name" value="Ald_DH_CS_CYS"/>
</dbReference>
<accession>A0A2S5TAY1</accession>
<evidence type="ECO:0000256" key="6">
    <source>
        <dbReference type="PROSITE-ProRule" id="PRU10007"/>
    </source>
</evidence>
<comment type="similarity">
    <text evidence="1 4 7">Belongs to the aldehyde dehydrogenase family.</text>
</comment>
<comment type="caution">
    <text evidence="9">The sequence shown here is derived from an EMBL/GenBank/DDBJ whole genome shotgun (WGS) entry which is preliminary data.</text>
</comment>
<dbReference type="PROSITE" id="PS00687">
    <property type="entry name" value="ALDEHYDE_DEHYDR_GLU"/>
    <property type="match status" value="1"/>
</dbReference>
<evidence type="ECO:0000256" key="3">
    <source>
        <dbReference type="ARBA" id="ARBA00023027"/>
    </source>
</evidence>
<evidence type="ECO:0000256" key="2">
    <source>
        <dbReference type="ARBA" id="ARBA00023002"/>
    </source>
</evidence>
<proteinExistence type="inferred from homology"/>
<dbReference type="PANTHER" id="PTHR43570">
    <property type="entry name" value="ALDEHYDE DEHYDROGENASE"/>
    <property type="match status" value="1"/>
</dbReference>
<organism evidence="9 10">
    <name type="scientific">Solimonas fluminis</name>
    <dbReference type="NCBI Taxonomy" id="2086571"/>
    <lineage>
        <taxon>Bacteria</taxon>
        <taxon>Pseudomonadati</taxon>
        <taxon>Pseudomonadota</taxon>
        <taxon>Gammaproteobacteria</taxon>
        <taxon>Nevskiales</taxon>
        <taxon>Nevskiaceae</taxon>
        <taxon>Solimonas</taxon>
    </lineage>
</organism>
<dbReference type="RefSeq" id="WP_104232072.1">
    <property type="nucleotide sequence ID" value="NZ_PSNW01000015.1"/>
</dbReference>
<dbReference type="SUPFAM" id="SSF53720">
    <property type="entry name" value="ALDH-like"/>
    <property type="match status" value="1"/>
</dbReference>
<feature type="active site" evidence="5 6">
    <location>
        <position position="223"/>
    </location>
</feature>
<evidence type="ECO:0000256" key="5">
    <source>
        <dbReference type="PIRSR" id="PIRSR036492-1"/>
    </source>
</evidence>
<evidence type="ECO:0000256" key="4">
    <source>
        <dbReference type="PIRNR" id="PIRNR036492"/>
    </source>
</evidence>
<protein>
    <recommendedName>
        <fullName evidence="4">Aldehyde dehydrogenase</fullName>
    </recommendedName>
</protein>
<dbReference type="GO" id="GO:0004029">
    <property type="term" value="F:aldehyde dehydrogenase (NAD+) activity"/>
    <property type="evidence" value="ECO:0007669"/>
    <property type="project" value="TreeGrafter"/>
</dbReference>
<dbReference type="Proteomes" id="UP000238220">
    <property type="component" value="Unassembled WGS sequence"/>
</dbReference>
<feature type="active site" evidence="5">
    <location>
        <position position="257"/>
    </location>
</feature>
<evidence type="ECO:0000313" key="9">
    <source>
        <dbReference type="EMBL" id="PPE72112.1"/>
    </source>
</evidence>
<keyword evidence="3" id="KW-0520">NAD</keyword>
<dbReference type="InterPro" id="IPR016161">
    <property type="entry name" value="Ald_DH/histidinol_DH"/>
</dbReference>
<dbReference type="Gene3D" id="3.40.605.10">
    <property type="entry name" value="Aldehyde Dehydrogenase, Chain A, domain 1"/>
    <property type="match status" value="1"/>
</dbReference>
<dbReference type="PIRSF" id="PIRSF036492">
    <property type="entry name" value="ALDH"/>
    <property type="match status" value="1"/>
</dbReference>
<keyword evidence="2 4" id="KW-0560">Oxidoreductase</keyword>
<evidence type="ECO:0000256" key="7">
    <source>
        <dbReference type="RuleBase" id="RU003345"/>
    </source>
</evidence>
<dbReference type="InterPro" id="IPR029510">
    <property type="entry name" value="Ald_DH_CS_GLU"/>
</dbReference>
<reference evidence="9 10" key="1">
    <citation type="submission" date="2018-02" db="EMBL/GenBank/DDBJ databases">
        <title>Genome sequencing of Solimonas sp. HR-BB.</title>
        <authorList>
            <person name="Lee Y."/>
            <person name="Jeon C.O."/>
        </authorList>
    </citation>
    <scope>NUCLEOTIDE SEQUENCE [LARGE SCALE GENOMIC DNA]</scope>
    <source>
        <strain evidence="9 10">HR-BB</strain>
    </source>
</reference>
<feature type="domain" description="Aldehyde dehydrogenase" evidence="8">
    <location>
        <begin position="30"/>
        <end position="449"/>
    </location>
</feature>
<dbReference type="EMBL" id="PSNW01000015">
    <property type="protein sequence ID" value="PPE72112.1"/>
    <property type="molecule type" value="Genomic_DNA"/>
</dbReference>
<dbReference type="GO" id="GO:0005737">
    <property type="term" value="C:cytoplasm"/>
    <property type="evidence" value="ECO:0007669"/>
    <property type="project" value="TreeGrafter"/>
</dbReference>
<dbReference type="InterPro" id="IPR012394">
    <property type="entry name" value="Aldehyde_DH_NAD(P)"/>
</dbReference>
<evidence type="ECO:0000256" key="1">
    <source>
        <dbReference type="ARBA" id="ARBA00009986"/>
    </source>
</evidence>
<dbReference type="InterPro" id="IPR016163">
    <property type="entry name" value="Ald_DH_C"/>
</dbReference>
<gene>
    <name evidence="9" type="ORF">C3942_19625</name>
</gene>
<dbReference type="InterPro" id="IPR016162">
    <property type="entry name" value="Ald_DH_N"/>
</dbReference>